<dbReference type="AlphaFoldDB" id="K1THJ1"/>
<name>K1THJ1_9ZZZZ</name>
<accession>K1THJ1</accession>
<dbReference type="EMBL" id="AJWZ01004304">
    <property type="protein sequence ID" value="EKC65810.1"/>
    <property type="molecule type" value="Genomic_DNA"/>
</dbReference>
<evidence type="ECO:0008006" key="3">
    <source>
        <dbReference type="Google" id="ProtNLM"/>
    </source>
</evidence>
<protein>
    <recommendedName>
        <fullName evidence="3">CopG family transcriptional regulator</fullName>
    </recommendedName>
</protein>
<proteinExistence type="predicted"/>
<comment type="caution">
    <text evidence="2">The sequence shown here is derived from an EMBL/GenBank/DDBJ whole genome shotgun (WGS) entry which is preliminary data.</text>
</comment>
<feature type="region of interest" description="Disordered" evidence="1">
    <location>
        <begin position="1"/>
        <end position="23"/>
    </location>
</feature>
<organism evidence="2">
    <name type="scientific">human gut metagenome</name>
    <dbReference type="NCBI Taxonomy" id="408170"/>
    <lineage>
        <taxon>unclassified sequences</taxon>
        <taxon>metagenomes</taxon>
        <taxon>organismal metagenomes</taxon>
    </lineage>
</organism>
<evidence type="ECO:0000256" key="1">
    <source>
        <dbReference type="SAM" id="MobiDB-lite"/>
    </source>
</evidence>
<gene>
    <name evidence="2" type="ORF">OBE_06266</name>
</gene>
<sequence>MSIKGVVNIEKRQKKMGRPTDAPKVHVARLRLSDSEKDKLDECCALSGMTITEVLKLGIEKVYEDLPKT</sequence>
<evidence type="ECO:0000313" key="2">
    <source>
        <dbReference type="EMBL" id="EKC65810.1"/>
    </source>
</evidence>
<reference evidence="2" key="1">
    <citation type="journal article" date="2013" name="Environ. Microbiol.">
        <title>Microbiota from the distal guts of lean and obese adolescents exhibit partial functional redundancy besides clear differences in community structure.</title>
        <authorList>
            <person name="Ferrer M."/>
            <person name="Ruiz A."/>
            <person name="Lanza F."/>
            <person name="Haange S.B."/>
            <person name="Oberbach A."/>
            <person name="Till H."/>
            <person name="Bargiela R."/>
            <person name="Campoy C."/>
            <person name="Segura M.T."/>
            <person name="Richter M."/>
            <person name="von Bergen M."/>
            <person name="Seifert J."/>
            <person name="Suarez A."/>
        </authorList>
    </citation>
    <scope>NUCLEOTIDE SEQUENCE</scope>
</reference>